<reference evidence="1 2" key="1">
    <citation type="submission" date="2018-07" db="EMBL/GenBank/DDBJ databases">
        <title>Bacillus sp. YLB-04 draft genome sequence.</title>
        <authorList>
            <person name="Yu L."/>
            <person name="Tang X."/>
        </authorList>
    </citation>
    <scope>NUCLEOTIDE SEQUENCE [LARGE SCALE GENOMIC DNA]</scope>
    <source>
        <strain evidence="1 2">YLB-04</strain>
    </source>
</reference>
<dbReference type="EMBL" id="QNQT01000001">
    <property type="protein sequence ID" value="RDU38482.1"/>
    <property type="molecule type" value="Genomic_DNA"/>
</dbReference>
<proteinExistence type="predicted"/>
<dbReference type="AlphaFoldDB" id="A0A3D8GVT6"/>
<name>A0A3D8GVT6_9BACI</name>
<protein>
    <submittedName>
        <fullName evidence="1">Uncharacterized protein</fullName>
    </submittedName>
</protein>
<evidence type="ECO:0000313" key="2">
    <source>
        <dbReference type="Proteomes" id="UP000257144"/>
    </source>
</evidence>
<dbReference type="Proteomes" id="UP000257144">
    <property type="component" value="Unassembled WGS sequence"/>
</dbReference>
<accession>A0A3D8GVT6</accession>
<evidence type="ECO:0000313" key="1">
    <source>
        <dbReference type="EMBL" id="RDU38482.1"/>
    </source>
</evidence>
<comment type="caution">
    <text evidence="1">The sequence shown here is derived from an EMBL/GenBank/DDBJ whole genome shotgun (WGS) entry which is preliminary data.</text>
</comment>
<gene>
    <name evidence="1" type="ORF">DRW41_02650</name>
</gene>
<organism evidence="1 2">
    <name type="scientific">Neobacillus piezotolerans</name>
    <dbReference type="NCBI Taxonomy" id="2259171"/>
    <lineage>
        <taxon>Bacteria</taxon>
        <taxon>Bacillati</taxon>
        <taxon>Bacillota</taxon>
        <taxon>Bacilli</taxon>
        <taxon>Bacillales</taxon>
        <taxon>Bacillaceae</taxon>
        <taxon>Neobacillus</taxon>
    </lineage>
</organism>
<sequence length="64" mass="7120">MIHCQLTNTLAIGTPAAIPPAFYFVGCPHKNEPTGMSLKRETPSVYPEWRAKKGEQLCGFQMLL</sequence>
<keyword evidence="2" id="KW-1185">Reference proteome</keyword>